<evidence type="ECO:0000256" key="13">
    <source>
        <dbReference type="ARBA" id="ARBA00048639"/>
    </source>
</evidence>
<evidence type="ECO:0000256" key="5">
    <source>
        <dbReference type="ARBA" id="ARBA00005359"/>
    </source>
</evidence>
<sequence>MTALDAIATTLLHRLDPERAHEVAIHGLALGLGATAAPDVPALSTRVLGMRFPNPIGLAAGFDKDARAARPLARLGFGFVECGTVTPKPQPGNPSPRLFRLPEDGAIINRMGFNGGGLDLFCKRLARLNRPRPNGGRHGIGRAPLGANVGINKEGADPLRDYPELVARVSPYVDYVTINLSSPNTPGLRDLQSANLLGDILDAIAIRNPERPPLFVKLAPDINIDSLESIVEAAVAHGADGLILTNTTISRPPGLQSPLAREKGGLSGHPLRPLAVDMLRRVSAINRGRLTLVSCGGIASGRDIFERIREGADLVQIYTSFVLEGPGILSRLKRELLDTLRDEGLEMVDDIRSLRSR</sequence>
<dbReference type="InterPro" id="IPR001295">
    <property type="entry name" value="Dihydroorotate_DH_CS"/>
</dbReference>
<dbReference type="InterPro" id="IPR005720">
    <property type="entry name" value="Dihydroorotate_DH_cat"/>
</dbReference>
<evidence type="ECO:0000256" key="9">
    <source>
        <dbReference type="ARBA" id="ARBA00022643"/>
    </source>
</evidence>
<dbReference type="GO" id="GO:0006207">
    <property type="term" value="P:'de novo' pyrimidine nucleobase biosynthetic process"/>
    <property type="evidence" value="ECO:0007669"/>
    <property type="project" value="UniProtKB-UniRule"/>
</dbReference>
<comment type="similarity">
    <text evidence="5">Belongs to the dihydroorotate dehydrogenase family. Type 2 subfamily.</text>
</comment>
<dbReference type="PROSITE" id="PS00911">
    <property type="entry name" value="DHODEHASE_1"/>
    <property type="match status" value="1"/>
</dbReference>
<keyword evidence="11 16" id="KW-0560">Oxidoreductase</keyword>
<comment type="pathway">
    <text evidence="4">Pyrimidine metabolism; UMP biosynthesis via de novo pathway; orotate from (S)-dihydroorotate (quinone route): step 1/1.</text>
</comment>
<comment type="function">
    <text evidence="2">Catalyzes the conversion of dihydroorotate to orotate with quinone as electron acceptor.</text>
</comment>
<dbReference type="CDD" id="cd04738">
    <property type="entry name" value="DHOD_2_like"/>
    <property type="match status" value="1"/>
</dbReference>
<keyword evidence="9" id="KW-0288">FMN</keyword>
<dbReference type="Gene3D" id="3.20.20.70">
    <property type="entry name" value="Aldolase class I"/>
    <property type="match status" value="1"/>
</dbReference>
<dbReference type="PANTHER" id="PTHR48109">
    <property type="entry name" value="DIHYDROOROTATE DEHYDROGENASE (QUINONE), MITOCHONDRIAL-RELATED"/>
    <property type="match status" value="1"/>
</dbReference>
<evidence type="ECO:0000256" key="2">
    <source>
        <dbReference type="ARBA" id="ARBA00003125"/>
    </source>
</evidence>
<dbReference type="NCBIfam" id="NF003645">
    <property type="entry name" value="PRK05286.1-2"/>
    <property type="match status" value="1"/>
</dbReference>
<feature type="domain" description="Dihydroorotate dehydrogenase catalytic" evidence="15">
    <location>
        <begin position="43"/>
        <end position="340"/>
    </location>
</feature>
<evidence type="ECO:0000256" key="7">
    <source>
        <dbReference type="ARBA" id="ARBA00018366"/>
    </source>
</evidence>
<dbReference type="EC" id="1.3.5.2" evidence="6 14"/>
<comment type="cofactor">
    <cofactor evidence="1">
        <name>FMN</name>
        <dbReference type="ChEBI" id="CHEBI:58210"/>
    </cofactor>
</comment>
<comment type="caution">
    <text evidence="16">The sequence shown here is derived from an EMBL/GenBank/DDBJ whole genome shotgun (WGS) entry which is preliminary data.</text>
</comment>
<name>A0AA35UUV1_9PROT</name>
<protein>
    <recommendedName>
        <fullName evidence="7 14">Dihydroorotate dehydrogenase (quinone)</fullName>
        <ecNumber evidence="6 14">1.3.5.2</ecNumber>
    </recommendedName>
</protein>
<dbReference type="InterPro" id="IPR013785">
    <property type="entry name" value="Aldolase_TIM"/>
</dbReference>
<dbReference type="SUPFAM" id="SSF51395">
    <property type="entry name" value="FMN-linked oxidoreductases"/>
    <property type="match status" value="1"/>
</dbReference>
<keyword evidence="17" id="KW-1185">Reference proteome</keyword>
<evidence type="ECO:0000256" key="14">
    <source>
        <dbReference type="NCBIfam" id="TIGR01036"/>
    </source>
</evidence>
<dbReference type="Proteomes" id="UP001176960">
    <property type="component" value="Unassembled WGS sequence"/>
</dbReference>
<evidence type="ECO:0000256" key="8">
    <source>
        <dbReference type="ARBA" id="ARBA00022630"/>
    </source>
</evidence>
<organism evidence="16 17">
    <name type="scientific">Brytella acorum</name>
    <dbReference type="NCBI Taxonomy" id="2959299"/>
    <lineage>
        <taxon>Bacteria</taxon>
        <taxon>Pseudomonadati</taxon>
        <taxon>Pseudomonadota</taxon>
        <taxon>Alphaproteobacteria</taxon>
        <taxon>Acetobacterales</taxon>
        <taxon>Acetobacteraceae</taxon>
        <taxon>Brytella</taxon>
    </lineage>
</organism>
<evidence type="ECO:0000313" key="16">
    <source>
        <dbReference type="EMBL" id="CAI9119849.1"/>
    </source>
</evidence>
<dbReference type="GO" id="GO:0016020">
    <property type="term" value="C:membrane"/>
    <property type="evidence" value="ECO:0007669"/>
    <property type="project" value="UniProtKB-SubCell"/>
</dbReference>
<comment type="subcellular location">
    <subcellularLocation>
        <location evidence="3">Membrane</location>
    </subcellularLocation>
</comment>
<dbReference type="InterPro" id="IPR050074">
    <property type="entry name" value="DHO_dehydrogenase"/>
</dbReference>
<proteinExistence type="inferred from homology"/>
<dbReference type="Pfam" id="PF01180">
    <property type="entry name" value="DHO_dh"/>
    <property type="match status" value="1"/>
</dbReference>
<gene>
    <name evidence="16" type="ORF">LMG32879_000675</name>
</gene>
<evidence type="ECO:0000256" key="3">
    <source>
        <dbReference type="ARBA" id="ARBA00004370"/>
    </source>
</evidence>
<dbReference type="GO" id="GO:0106430">
    <property type="term" value="F:dihydroorotate dehydrogenase (quinone) activity"/>
    <property type="evidence" value="ECO:0007669"/>
    <property type="project" value="UniProtKB-EC"/>
</dbReference>
<dbReference type="NCBIfam" id="NF003652">
    <property type="entry name" value="PRK05286.2-5"/>
    <property type="match status" value="1"/>
</dbReference>
<dbReference type="NCBIfam" id="TIGR01036">
    <property type="entry name" value="pyrD_sub2"/>
    <property type="match status" value="1"/>
</dbReference>
<dbReference type="GO" id="GO:0005737">
    <property type="term" value="C:cytoplasm"/>
    <property type="evidence" value="ECO:0007669"/>
    <property type="project" value="InterPro"/>
</dbReference>
<evidence type="ECO:0000313" key="17">
    <source>
        <dbReference type="Proteomes" id="UP001176960"/>
    </source>
</evidence>
<dbReference type="AlphaFoldDB" id="A0AA35UUV1"/>
<dbReference type="PANTHER" id="PTHR48109:SF4">
    <property type="entry name" value="DIHYDROOROTATE DEHYDROGENASE (QUINONE), MITOCHONDRIAL"/>
    <property type="match status" value="1"/>
</dbReference>
<comment type="catalytic activity">
    <reaction evidence="13">
        <text>(S)-dihydroorotate + a quinone = orotate + a quinol</text>
        <dbReference type="Rhea" id="RHEA:30187"/>
        <dbReference type="ChEBI" id="CHEBI:24646"/>
        <dbReference type="ChEBI" id="CHEBI:30839"/>
        <dbReference type="ChEBI" id="CHEBI:30864"/>
        <dbReference type="ChEBI" id="CHEBI:132124"/>
        <dbReference type="EC" id="1.3.5.2"/>
    </reaction>
</comment>
<reference evidence="16" key="1">
    <citation type="submission" date="2023-03" db="EMBL/GenBank/DDBJ databases">
        <authorList>
            <person name="Cleenwerck I."/>
        </authorList>
    </citation>
    <scope>NUCLEOTIDE SEQUENCE</scope>
    <source>
        <strain evidence="16">LMG 32879</strain>
    </source>
</reference>
<evidence type="ECO:0000256" key="12">
    <source>
        <dbReference type="ARBA" id="ARBA00023136"/>
    </source>
</evidence>
<keyword evidence="10" id="KW-0665">Pyrimidine biosynthesis</keyword>
<evidence type="ECO:0000256" key="4">
    <source>
        <dbReference type="ARBA" id="ARBA00005161"/>
    </source>
</evidence>
<evidence type="ECO:0000256" key="1">
    <source>
        <dbReference type="ARBA" id="ARBA00001917"/>
    </source>
</evidence>
<dbReference type="InterPro" id="IPR005719">
    <property type="entry name" value="Dihydroorotate_DH_2"/>
</dbReference>
<evidence type="ECO:0000256" key="6">
    <source>
        <dbReference type="ARBA" id="ARBA00012791"/>
    </source>
</evidence>
<evidence type="ECO:0000256" key="11">
    <source>
        <dbReference type="ARBA" id="ARBA00023002"/>
    </source>
</evidence>
<keyword evidence="8" id="KW-0285">Flavoprotein</keyword>
<dbReference type="GO" id="GO:0009220">
    <property type="term" value="P:pyrimidine ribonucleotide biosynthetic process"/>
    <property type="evidence" value="ECO:0007669"/>
    <property type="project" value="UniProtKB-UniRule"/>
</dbReference>
<accession>A0AA35UUV1</accession>
<dbReference type="EMBL" id="CATKSH010000003">
    <property type="protein sequence ID" value="CAI9119849.1"/>
    <property type="molecule type" value="Genomic_DNA"/>
</dbReference>
<evidence type="ECO:0000256" key="10">
    <source>
        <dbReference type="ARBA" id="ARBA00022975"/>
    </source>
</evidence>
<keyword evidence="12" id="KW-0472">Membrane</keyword>
<dbReference type="RefSeq" id="WP_289840908.1">
    <property type="nucleotide sequence ID" value="NZ_CATKSH010000003.1"/>
</dbReference>
<evidence type="ECO:0000259" key="15">
    <source>
        <dbReference type="Pfam" id="PF01180"/>
    </source>
</evidence>